<organism evidence="5">
    <name type="scientific">marine sediment metagenome</name>
    <dbReference type="NCBI Taxonomy" id="412755"/>
    <lineage>
        <taxon>unclassified sequences</taxon>
        <taxon>metagenomes</taxon>
        <taxon>ecological metagenomes</taxon>
    </lineage>
</organism>
<dbReference type="FunFam" id="3.40.50.300:FF:000032">
    <property type="entry name" value="Export ABC transporter ATP-binding protein"/>
    <property type="match status" value="1"/>
</dbReference>
<evidence type="ECO:0000259" key="4">
    <source>
        <dbReference type="PROSITE" id="PS50893"/>
    </source>
</evidence>
<protein>
    <recommendedName>
        <fullName evidence="4">ABC transporter domain-containing protein</fullName>
    </recommendedName>
</protein>
<dbReference type="PANTHER" id="PTHR24220:SF86">
    <property type="entry name" value="ABC TRANSPORTER ABCH.1"/>
    <property type="match status" value="1"/>
</dbReference>
<dbReference type="GO" id="GO:0022857">
    <property type="term" value="F:transmembrane transporter activity"/>
    <property type="evidence" value="ECO:0007669"/>
    <property type="project" value="UniProtKB-ARBA"/>
</dbReference>
<dbReference type="InterPro" id="IPR017871">
    <property type="entry name" value="ABC_transporter-like_CS"/>
</dbReference>
<gene>
    <name evidence="5" type="ORF">LCGC14_0773250</name>
</gene>
<accession>A0A0F9Q1S9</accession>
<sequence>MAARKPVIKAVNLSKHYQMGSTLVKALDKINLEVYSGEFIIIFGQSGCGKSTLMSLFAGLDQPSSGEVIVRGENLAKLGADQLSKYRRTKIGMVFQQYNLVANMPAVENVALPLAFDGTPRRRRIKRAKNVMELIGVGELARNTSAEMSGGQQQRVSIARAWVTSPWIVFADEPTGNLDSKSADDVMKLLKSLNVKSKRTVLLITHNPEYIPFADRVVYLMDGKIVRITGDVKKAAKRGKRSELQQLGGIGKTAADSLTQAGFKKLLDVASAEIEELAKVKGVTKSSAKNIKEEAQSMMIAREGFGD</sequence>
<dbReference type="InterPro" id="IPR003593">
    <property type="entry name" value="AAA+_ATPase"/>
</dbReference>
<keyword evidence="2" id="KW-0547">Nucleotide-binding</keyword>
<dbReference type="CDD" id="cd03255">
    <property type="entry name" value="ABC_MJ0796_LolCDE_FtsE"/>
    <property type="match status" value="1"/>
</dbReference>
<dbReference type="GO" id="GO:0006281">
    <property type="term" value="P:DNA repair"/>
    <property type="evidence" value="ECO:0007669"/>
    <property type="project" value="InterPro"/>
</dbReference>
<dbReference type="GO" id="GO:0003677">
    <property type="term" value="F:DNA binding"/>
    <property type="evidence" value="ECO:0007669"/>
    <property type="project" value="InterPro"/>
</dbReference>
<dbReference type="Pfam" id="PF14520">
    <property type="entry name" value="HHH_5"/>
    <property type="match status" value="1"/>
</dbReference>
<dbReference type="InterPro" id="IPR017911">
    <property type="entry name" value="MacB-like_ATP-bd"/>
</dbReference>
<dbReference type="Gene3D" id="1.10.150.20">
    <property type="entry name" value="5' to 3' exonuclease, C-terminal subdomain"/>
    <property type="match status" value="1"/>
</dbReference>
<reference evidence="5" key="1">
    <citation type="journal article" date="2015" name="Nature">
        <title>Complex archaea that bridge the gap between prokaryotes and eukaryotes.</title>
        <authorList>
            <person name="Spang A."/>
            <person name="Saw J.H."/>
            <person name="Jorgensen S.L."/>
            <person name="Zaremba-Niedzwiedzka K."/>
            <person name="Martijn J."/>
            <person name="Lind A.E."/>
            <person name="van Eijk R."/>
            <person name="Schleper C."/>
            <person name="Guy L."/>
            <person name="Ettema T.J."/>
        </authorList>
    </citation>
    <scope>NUCLEOTIDE SEQUENCE</scope>
</reference>
<name>A0A0F9Q1S9_9ZZZZ</name>
<dbReference type="EMBL" id="LAZR01001963">
    <property type="protein sequence ID" value="KKN36469.1"/>
    <property type="molecule type" value="Genomic_DNA"/>
</dbReference>
<dbReference type="GO" id="GO:0005886">
    <property type="term" value="C:plasma membrane"/>
    <property type="evidence" value="ECO:0007669"/>
    <property type="project" value="TreeGrafter"/>
</dbReference>
<evidence type="ECO:0000256" key="1">
    <source>
        <dbReference type="ARBA" id="ARBA00022448"/>
    </source>
</evidence>
<dbReference type="GO" id="GO:0005524">
    <property type="term" value="F:ATP binding"/>
    <property type="evidence" value="ECO:0007669"/>
    <property type="project" value="UniProtKB-KW"/>
</dbReference>
<dbReference type="SMART" id="SM00382">
    <property type="entry name" value="AAA"/>
    <property type="match status" value="1"/>
</dbReference>
<keyword evidence="1" id="KW-0813">Transport</keyword>
<dbReference type="PROSITE" id="PS00211">
    <property type="entry name" value="ABC_TRANSPORTER_1"/>
    <property type="match status" value="1"/>
</dbReference>
<dbReference type="SMART" id="SM00278">
    <property type="entry name" value="HhH1"/>
    <property type="match status" value="2"/>
</dbReference>
<proteinExistence type="predicted"/>
<evidence type="ECO:0000256" key="3">
    <source>
        <dbReference type="ARBA" id="ARBA00022840"/>
    </source>
</evidence>
<dbReference type="InterPro" id="IPR003583">
    <property type="entry name" value="Hlx-hairpin-Hlx_DNA-bd_motif"/>
</dbReference>
<dbReference type="PANTHER" id="PTHR24220">
    <property type="entry name" value="IMPORT ATP-BINDING PROTEIN"/>
    <property type="match status" value="1"/>
</dbReference>
<dbReference type="InterPro" id="IPR010995">
    <property type="entry name" value="DNA_repair_Rad51/TF_NusA_a-hlx"/>
</dbReference>
<dbReference type="PROSITE" id="PS50893">
    <property type="entry name" value="ABC_TRANSPORTER_2"/>
    <property type="match status" value="1"/>
</dbReference>
<dbReference type="Gene3D" id="3.40.50.300">
    <property type="entry name" value="P-loop containing nucleotide triphosphate hydrolases"/>
    <property type="match status" value="1"/>
</dbReference>
<feature type="domain" description="ABC transporter" evidence="4">
    <location>
        <begin position="8"/>
        <end position="247"/>
    </location>
</feature>
<dbReference type="SUPFAM" id="SSF47794">
    <property type="entry name" value="Rad51 N-terminal domain-like"/>
    <property type="match status" value="1"/>
</dbReference>
<comment type="caution">
    <text evidence="5">The sequence shown here is derived from an EMBL/GenBank/DDBJ whole genome shotgun (WGS) entry which is preliminary data.</text>
</comment>
<dbReference type="InterPro" id="IPR027417">
    <property type="entry name" value="P-loop_NTPase"/>
</dbReference>
<dbReference type="AlphaFoldDB" id="A0A0F9Q1S9"/>
<keyword evidence="3" id="KW-0067">ATP-binding</keyword>
<evidence type="ECO:0000313" key="5">
    <source>
        <dbReference type="EMBL" id="KKN36469.1"/>
    </source>
</evidence>
<evidence type="ECO:0000256" key="2">
    <source>
        <dbReference type="ARBA" id="ARBA00022741"/>
    </source>
</evidence>
<dbReference type="InterPro" id="IPR015854">
    <property type="entry name" value="ABC_transpr_LolD-like"/>
</dbReference>
<dbReference type="SUPFAM" id="SSF52540">
    <property type="entry name" value="P-loop containing nucleoside triphosphate hydrolases"/>
    <property type="match status" value="1"/>
</dbReference>
<dbReference type="InterPro" id="IPR003439">
    <property type="entry name" value="ABC_transporter-like_ATP-bd"/>
</dbReference>
<dbReference type="GO" id="GO:0098796">
    <property type="term" value="C:membrane protein complex"/>
    <property type="evidence" value="ECO:0007669"/>
    <property type="project" value="UniProtKB-ARBA"/>
</dbReference>
<dbReference type="Pfam" id="PF00005">
    <property type="entry name" value="ABC_tran"/>
    <property type="match status" value="1"/>
</dbReference>
<dbReference type="GO" id="GO:0016887">
    <property type="term" value="F:ATP hydrolysis activity"/>
    <property type="evidence" value="ECO:0007669"/>
    <property type="project" value="InterPro"/>
</dbReference>